<comment type="caution">
    <text evidence="1">The sequence shown here is derived from an EMBL/GenBank/DDBJ whole genome shotgun (WGS) entry which is preliminary data.</text>
</comment>
<dbReference type="PANTHER" id="PTHR10151:SF120">
    <property type="entry name" value="BIS(5'-ADENOSYL)-TRIPHOSPHATASE"/>
    <property type="match status" value="1"/>
</dbReference>
<dbReference type="Gene3D" id="3.40.720.10">
    <property type="entry name" value="Alkaline Phosphatase, subunit A"/>
    <property type="match status" value="1"/>
</dbReference>
<dbReference type="EMBL" id="MTKO01000055">
    <property type="protein sequence ID" value="RWX46650.1"/>
    <property type="molecule type" value="Genomic_DNA"/>
</dbReference>
<dbReference type="Proteomes" id="UP000287853">
    <property type="component" value="Unassembled WGS sequence"/>
</dbReference>
<dbReference type="PANTHER" id="PTHR10151">
    <property type="entry name" value="ECTONUCLEOTIDE PYROPHOSPHATASE/PHOSPHODIESTERASE"/>
    <property type="match status" value="1"/>
</dbReference>
<gene>
    <name evidence="1" type="ORF">H206_02536</name>
</gene>
<dbReference type="InterPro" id="IPR002591">
    <property type="entry name" value="Phosphodiest/P_Trfase"/>
</dbReference>
<keyword evidence="2" id="KW-1185">Reference proteome</keyword>
<dbReference type="GO" id="GO:0016787">
    <property type="term" value="F:hydrolase activity"/>
    <property type="evidence" value="ECO:0007669"/>
    <property type="project" value="UniProtKB-ARBA"/>
</dbReference>
<dbReference type="InterPro" id="IPR017850">
    <property type="entry name" value="Alkaline_phosphatase_core_sf"/>
</dbReference>
<dbReference type="SUPFAM" id="SSF53649">
    <property type="entry name" value="Alkaline phosphatase-like"/>
    <property type="match status" value="1"/>
</dbReference>
<proteinExistence type="predicted"/>
<organism evidence="1 2">
    <name type="scientific">Candidatus Electrothrix aarhusensis</name>
    <dbReference type="NCBI Taxonomy" id="1859131"/>
    <lineage>
        <taxon>Bacteria</taxon>
        <taxon>Pseudomonadati</taxon>
        <taxon>Thermodesulfobacteriota</taxon>
        <taxon>Desulfobulbia</taxon>
        <taxon>Desulfobulbales</taxon>
        <taxon>Desulfobulbaceae</taxon>
        <taxon>Candidatus Electrothrix</taxon>
    </lineage>
</organism>
<evidence type="ECO:0000313" key="2">
    <source>
        <dbReference type="Proteomes" id="UP000287853"/>
    </source>
</evidence>
<dbReference type="Pfam" id="PF01663">
    <property type="entry name" value="Phosphodiest"/>
    <property type="match status" value="1"/>
</dbReference>
<dbReference type="AlphaFoldDB" id="A0A3S3U9B5"/>
<reference evidence="1 2" key="1">
    <citation type="submission" date="2017-01" db="EMBL/GenBank/DDBJ databases">
        <title>The cable genome- insights into the physiology and evolution of filamentous bacteria capable of sulfide oxidation via long distance electron transfer.</title>
        <authorList>
            <person name="Schreiber L."/>
            <person name="Bjerg J.T."/>
            <person name="Boggild A."/>
            <person name="Van De Vossenberg J."/>
            <person name="Meysman F."/>
            <person name="Nielsen L.P."/>
            <person name="Schramm A."/>
            <person name="Kjeldsen K.U."/>
        </authorList>
    </citation>
    <scope>NUCLEOTIDE SEQUENCE [LARGE SCALE GENOMIC DNA]</scope>
    <source>
        <strain evidence="1">MCF</strain>
    </source>
</reference>
<evidence type="ECO:0000313" key="1">
    <source>
        <dbReference type="EMBL" id="RWX46650.1"/>
    </source>
</evidence>
<name>A0A3S3U9B5_9BACT</name>
<protein>
    <submittedName>
        <fullName evidence="1">Type I phosphodiesterase</fullName>
    </submittedName>
</protein>
<accession>A0A3S3U9B5</accession>
<sequence>MKLYVIGIDGATYRIIRPLVEAGKLPNIARMLHEGCSGRLASTVPPLSPVAWTTITTGATPAVHGIIDFLGYNKTTGKNYLFDSTHRQVDPVWTLAGKVGKRSCVVNVPLTYPVDELNGFMISGLGTPPTNEGLAYPLEEFKKMKHSIGGYHVDIDIQENQKYEKVAVLFRKVMEKRQKCFDFLLDKEPWDLFFFVFTNTDRAQHVYWREHDAENSPFADVIAECYQEADRAVGKAMAKAEAEGGVVMIVSDHGFGPLKNRFSLSSWLHSKGMLTPNSIMERDNPLKGVIKKHVPTRLKKFLIRTVFKSRQKFSGSSAELIRWIDWEKTKIYSHKKLIPYIFLSMMRHLPIQHNVQRS</sequence>